<comment type="caution">
    <text evidence="1">The sequence shown here is derived from an EMBL/GenBank/DDBJ whole genome shotgun (WGS) entry which is preliminary data.</text>
</comment>
<protein>
    <submittedName>
        <fullName evidence="1">Uncharacterized protein</fullName>
    </submittedName>
</protein>
<keyword evidence="2" id="KW-1185">Reference proteome</keyword>
<organism evidence="1 2">
    <name type="scientific">Favolaschia claudopus</name>
    <dbReference type="NCBI Taxonomy" id="2862362"/>
    <lineage>
        <taxon>Eukaryota</taxon>
        <taxon>Fungi</taxon>
        <taxon>Dikarya</taxon>
        <taxon>Basidiomycota</taxon>
        <taxon>Agaricomycotina</taxon>
        <taxon>Agaricomycetes</taxon>
        <taxon>Agaricomycetidae</taxon>
        <taxon>Agaricales</taxon>
        <taxon>Marasmiineae</taxon>
        <taxon>Mycenaceae</taxon>
        <taxon>Favolaschia</taxon>
    </lineage>
</organism>
<gene>
    <name evidence="1" type="ORF">R3P38DRAFT_2784136</name>
</gene>
<name>A0AAW0AYB9_9AGAR</name>
<dbReference type="Proteomes" id="UP001362999">
    <property type="component" value="Unassembled WGS sequence"/>
</dbReference>
<accession>A0AAW0AYB9</accession>
<reference evidence="1 2" key="1">
    <citation type="journal article" date="2024" name="J Genomics">
        <title>Draft genome sequencing and assembly of Favolaschia claudopus CIRM-BRFM 2984 isolated from oak limbs.</title>
        <authorList>
            <person name="Navarro D."/>
            <person name="Drula E."/>
            <person name="Chaduli D."/>
            <person name="Cazenave R."/>
            <person name="Ahrendt S."/>
            <person name="Wang J."/>
            <person name="Lipzen A."/>
            <person name="Daum C."/>
            <person name="Barry K."/>
            <person name="Grigoriev I.V."/>
            <person name="Favel A."/>
            <person name="Rosso M.N."/>
            <person name="Martin F."/>
        </authorList>
    </citation>
    <scope>NUCLEOTIDE SEQUENCE [LARGE SCALE GENOMIC DNA]</scope>
    <source>
        <strain evidence="1 2">CIRM-BRFM 2984</strain>
    </source>
</reference>
<proteinExistence type="predicted"/>
<dbReference type="AlphaFoldDB" id="A0AAW0AYB9"/>
<evidence type="ECO:0000313" key="2">
    <source>
        <dbReference type="Proteomes" id="UP001362999"/>
    </source>
</evidence>
<dbReference type="EMBL" id="JAWWNJ010000046">
    <property type="protein sequence ID" value="KAK7018309.1"/>
    <property type="molecule type" value="Genomic_DNA"/>
</dbReference>
<evidence type="ECO:0000313" key="1">
    <source>
        <dbReference type="EMBL" id="KAK7018309.1"/>
    </source>
</evidence>
<sequence length="656" mass="75312">MAHQSIARRRLYSDRNPNLPLFGVDVLGHHYTLTRDGSLEDVDGPYSRFTYKPLVPQTPSSAALMEPFRKDYSKYRATIIVEIDEIRVLYHDNPLGRERNGKKCTLVRTRCPTGADTDTVKLFNMQVAKLQAIIDKDLEESPGEVATSWLGEKPDGSFTIDLMLMGTPREISMRLDLVPGSDLEVTISLCKDERFLGEENLSKTFSVWVRFWRRVSNAEIGRTLSATSMTDKDDNLVRRLVHVTNILRARNLHCDVFDFDYGAIRHSSLDRLGQDRLGQRFLYVDFRRVESTSSSEYGGRRESWSWYRPWVAGRVVKTEQQMIEYPILDSKRKRCTIIHLASTKDEELAPSGYFYKQLEVLANIIRDENALPYVKNITSWINEEDNTIQVVQCNEDDYSKLRVGDCVMFLVYLTRDEYFLTRSGEFKREYGLWADLISLYNSIMALDIYSFLEDVEENRVLADEKYLVDFGMTRDKSVEVEGTRVHCFSCKNAAHSLRHALSDYALSRKPFPSVYIGWIEGSIYSVQAEFDFRLIGGTSGTVYNCYVITLACSETAGDTEREFFSKQVAVLRQVPASRSLLGEDVNGIPSIKVMVTDDEMELWNGGDWAFVAGRTLRAAICLQRHDDFRGERHASFSPFGYTYSAWLQFFSMYEAS</sequence>